<dbReference type="PROSITE" id="PS01309">
    <property type="entry name" value="UPF0057"/>
    <property type="match status" value="1"/>
</dbReference>
<keyword evidence="3 6" id="KW-0812">Transmembrane</keyword>
<feature type="transmembrane region" description="Helical" evidence="6">
    <location>
        <begin position="7"/>
        <end position="26"/>
    </location>
</feature>
<dbReference type="STRING" id="34508.A0A4U5LTK0"/>
<reference evidence="7 8" key="1">
    <citation type="journal article" date="2015" name="Genome Biol.">
        <title>Comparative genomics of Steinernema reveals deeply conserved gene regulatory networks.</title>
        <authorList>
            <person name="Dillman A.R."/>
            <person name="Macchietto M."/>
            <person name="Porter C.F."/>
            <person name="Rogers A."/>
            <person name="Williams B."/>
            <person name="Antoshechkin I."/>
            <person name="Lee M.M."/>
            <person name="Goodwin Z."/>
            <person name="Lu X."/>
            <person name="Lewis E.E."/>
            <person name="Goodrich-Blair H."/>
            <person name="Stock S.P."/>
            <person name="Adams B.J."/>
            <person name="Sternberg P.W."/>
            <person name="Mortazavi A."/>
        </authorList>
    </citation>
    <scope>NUCLEOTIDE SEQUENCE [LARGE SCALE GENOMIC DNA]</scope>
    <source>
        <strain evidence="7 8">ALL</strain>
    </source>
</reference>
<dbReference type="Pfam" id="PF01679">
    <property type="entry name" value="Pmp3"/>
    <property type="match status" value="1"/>
</dbReference>
<evidence type="ECO:0000256" key="4">
    <source>
        <dbReference type="ARBA" id="ARBA00022989"/>
    </source>
</evidence>
<sequence>MAGCCKGCCEIILCLLFPPLAVWFHAGQCDSHVSLSLCLLLFFVIPSILHALWFCFCRVEAPRHITVHRY</sequence>
<dbReference type="AlphaFoldDB" id="A0A4U5LTK0"/>
<evidence type="ECO:0000256" key="2">
    <source>
        <dbReference type="ARBA" id="ARBA00009530"/>
    </source>
</evidence>
<protein>
    <submittedName>
        <fullName evidence="7">Uncharacterized protein</fullName>
    </submittedName>
</protein>
<reference evidence="7 8" key="2">
    <citation type="journal article" date="2019" name="G3 (Bethesda)">
        <title>Hybrid Assembly of the Genome of the Entomopathogenic Nematode Steinernema carpocapsae Identifies the X-Chromosome.</title>
        <authorList>
            <person name="Serra L."/>
            <person name="Macchietto M."/>
            <person name="Macias-Munoz A."/>
            <person name="McGill C.J."/>
            <person name="Rodriguez I.M."/>
            <person name="Rodriguez B."/>
            <person name="Murad R."/>
            <person name="Mortazavi A."/>
        </authorList>
    </citation>
    <scope>NUCLEOTIDE SEQUENCE [LARGE SCALE GENOMIC DNA]</scope>
    <source>
        <strain evidence="7 8">ALL</strain>
    </source>
</reference>
<keyword evidence="8" id="KW-1185">Reference proteome</keyword>
<dbReference type="EMBL" id="AZBU02000012">
    <property type="protein sequence ID" value="TKR59398.1"/>
    <property type="molecule type" value="Genomic_DNA"/>
</dbReference>
<dbReference type="Proteomes" id="UP000298663">
    <property type="component" value="Unassembled WGS sequence"/>
</dbReference>
<comment type="caution">
    <text evidence="7">The sequence shown here is derived from an EMBL/GenBank/DDBJ whole genome shotgun (WGS) entry which is preliminary data.</text>
</comment>
<evidence type="ECO:0000313" key="8">
    <source>
        <dbReference type="Proteomes" id="UP000298663"/>
    </source>
</evidence>
<proteinExistence type="inferred from homology"/>
<comment type="similarity">
    <text evidence="2">Belongs to the UPF0057 (PMP3) family.</text>
</comment>
<evidence type="ECO:0000256" key="5">
    <source>
        <dbReference type="ARBA" id="ARBA00023136"/>
    </source>
</evidence>
<evidence type="ECO:0000256" key="1">
    <source>
        <dbReference type="ARBA" id="ARBA00004370"/>
    </source>
</evidence>
<evidence type="ECO:0000256" key="3">
    <source>
        <dbReference type="ARBA" id="ARBA00022692"/>
    </source>
</evidence>
<gene>
    <name evidence="7" type="ORF">L596_029075</name>
</gene>
<keyword evidence="5 6" id="KW-0472">Membrane</keyword>
<organism evidence="7 8">
    <name type="scientific">Steinernema carpocapsae</name>
    <name type="common">Entomopathogenic nematode</name>
    <dbReference type="NCBI Taxonomy" id="34508"/>
    <lineage>
        <taxon>Eukaryota</taxon>
        <taxon>Metazoa</taxon>
        <taxon>Ecdysozoa</taxon>
        <taxon>Nematoda</taxon>
        <taxon>Chromadorea</taxon>
        <taxon>Rhabditida</taxon>
        <taxon>Tylenchina</taxon>
        <taxon>Panagrolaimomorpha</taxon>
        <taxon>Strongyloidoidea</taxon>
        <taxon>Steinernematidae</taxon>
        <taxon>Steinernema</taxon>
    </lineage>
</organism>
<accession>A0A4U5LTK0</accession>
<feature type="transmembrane region" description="Helical" evidence="6">
    <location>
        <begin position="32"/>
        <end position="56"/>
    </location>
</feature>
<dbReference type="PANTHER" id="PTHR21659">
    <property type="entry name" value="HYDROPHOBIC PROTEIN RCI2 LOW TEMPERATURE AND SALT RESPONSIVE PROTEIN LTI6 -RELATED"/>
    <property type="match status" value="1"/>
</dbReference>
<dbReference type="OrthoDB" id="2802411at2759"/>
<keyword evidence="4 6" id="KW-1133">Transmembrane helix</keyword>
<dbReference type="PANTHER" id="PTHR21659:SF42">
    <property type="entry name" value="UPF0057 MEMBRANE PROTEIN ZK632.10-RELATED"/>
    <property type="match status" value="1"/>
</dbReference>
<evidence type="ECO:0000256" key="6">
    <source>
        <dbReference type="SAM" id="Phobius"/>
    </source>
</evidence>
<dbReference type="GO" id="GO:0016020">
    <property type="term" value="C:membrane"/>
    <property type="evidence" value="ECO:0007669"/>
    <property type="project" value="UniProtKB-SubCell"/>
</dbReference>
<comment type="subcellular location">
    <subcellularLocation>
        <location evidence="1">Membrane</location>
    </subcellularLocation>
</comment>
<evidence type="ECO:0000313" key="7">
    <source>
        <dbReference type="EMBL" id="TKR59398.1"/>
    </source>
</evidence>
<dbReference type="InterPro" id="IPR000612">
    <property type="entry name" value="PMP3"/>
</dbReference>
<name>A0A4U5LTK0_STECR</name>